<evidence type="ECO:0000313" key="2">
    <source>
        <dbReference type="EMBL" id="TCJ19008.1"/>
    </source>
</evidence>
<proteinExistence type="predicted"/>
<sequence>MENLSGSWALYDVESKGHDKDGQANELANLAKMKRMIADGQVLSFFPDSTFSELGGAKAYAHGHWRFNERKQQLLLQYNDGSERVVSVETVADKKARIMLTDRNIVRSYLQTTTPLSSYQEDPYHPSNNGWRIRPDSSENSRQLQARLGGYFRHLIYLLQAAKSRKQDVVSFEFSQGPVKIYDGGIGIHPLHIVPRKWTETYYNKQDALKAYRMYEHYLATNSYRGAATGEWVVDDRNILLSIYADLEEGRFPVAD</sequence>
<accession>A0A4R1BNN1</accession>
<protein>
    <submittedName>
        <fullName evidence="2">Uncharacterized protein</fullName>
    </submittedName>
</protein>
<dbReference type="OrthoDB" id="947938at2"/>
<dbReference type="AlphaFoldDB" id="A0A4R1BNN1"/>
<dbReference type="RefSeq" id="WP_131445887.1">
    <property type="nucleotide sequence ID" value="NZ_SJZI01000002.1"/>
</dbReference>
<feature type="region of interest" description="Disordered" evidence="1">
    <location>
        <begin position="117"/>
        <end position="138"/>
    </location>
</feature>
<name>A0A4R1BNN1_9BACT</name>
<dbReference type="Proteomes" id="UP000295334">
    <property type="component" value="Unassembled WGS sequence"/>
</dbReference>
<feature type="compositionally biased region" description="Polar residues" evidence="1">
    <location>
        <begin position="117"/>
        <end position="130"/>
    </location>
</feature>
<reference evidence="2 3" key="1">
    <citation type="submission" date="2019-03" db="EMBL/GenBank/DDBJ databases">
        <authorList>
            <person name="Kim M.K.M."/>
        </authorList>
    </citation>
    <scope>NUCLEOTIDE SEQUENCE [LARGE SCALE GENOMIC DNA]</scope>
    <source>
        <strain evidence="2 3">17J68-12</strain>
    </source>
</reference>
<dbReference type="EMBL" id="SJZI01000002">
    <property type="protein sequence ID" value="TCJ19008.1"/>
    <property type="molecule type" value="Genomic_DNA"/>
</dbReference>
<keyword evidence="3" id="KW-1185">Reference proteome</keyword>
<evidence type="ECO:0000313" key="3">
    <source>
        <dbReference type="Proteomes" id="UP000295334"/>
    </source>
</evidence>
<gene>
    <name evidence="2" type="ORF">EPD60_00920</name>
</gene>
<comment type="caution">
    <text evidence="2">The sequence shown here is derived from an EMBL/GenBank/DDBJ whole genome shotgun (WGS) entry which is preliminary data.</text>
</comment>
<evidence type="ECO:0000256" key="1">
    <source>
        <dbReference type="SAM" id="MobiDB-lite"/>
    </source>
</evidence>
<organism evidence="2 3">
    <name type="scientific">Flaviaesturariibacter flavus</name>
    <dbReference type="NCBI Taxonomy" id="2502780"/>
    <lineage>
        <taxon>Bacteria</taxon>
        <taxon>Pseudomonadati</taxon>
        <taxon>Bacteroidota</taxon>
        <taxon>Chitinophagia</taxon>
        <taxon>Chitinophagales</taxon>
        <taxon>Chitinophagaceae</taxon>
        <taxon>Flaviaestuariibacter</taxon>
    </lineage>
</organism>